<keyword evidence="3" id="KW-0862">Zinc</keyword>
<keyword evidence="1" id="KW-0479">Metal-binding</keyword>
<reference evidence="5 6" key="1">
    <citation type="submission" date="2024-05" db="EMBL/GenBank/DDBJ databases">
        <title>Genome sequencing and assembly of Indian major carp, Cirrhinus mrigala (Hamilton, 1822).</title>
        <authorList>
            <person name="Mohindra V."/>
            <person name="Chowdhury L.M."/>
            <person name="Lal K."/>
            <person name="Jena J.K."/>
        </authorList>
    </citation>
    <scope>NUCLEOTIDE SEQUENCE [LARGE SCALE GENOMIC DNA]</scope>
    <source>
        <strain evidence="5">CM1030</strain>
        <tissue evidence="5">Blood</tissue>
    </source>
</reference>
<evidence type="ECO:0000313" key="5">
    <source>
        <dbReference type="EMBL" id="KAL0165800.1"/>
    </source>
</evidence>
<dbReference type="InterPro" id="IPR003879">
    <property type="entry name" value="Butyrophylin_SPRY"/>
</dbReference>
<evidence type="ECO:0000256" key="2">
    <source>
        <dbReference type="ARBA" id="ARBA00022771"/>
    </source>
</evidence>
<dbReference type="InterPro" id="IPR006574">
    <property type="entry name" value="PRY"/>
</dbReference>
<dbReference type="GO" id="GO:0008270">
    <property type="term" value="F:zinc ion binding"/>
    <property type="evidence" value="ECO:0007669"/>
    <property type="project" value="UniProtKB-KW"/>
</dbReference>
<dbReference type="SUPFAM" id="SSF49899">
    <property type="entry name" value="Concanavalin A-like lectins/glucanases"/>
    <property type="match status" value="1"/>
</dbReference>
<dbReference type="EMBL" id="JAMKFB020000019">
    <property type="protein sequence ID" value="KAL0165800.1"/>
    <property type="molecule type" value="Genomic_DNA"/>
</dbReference>
<comment type="caution">
    <text evidence="5">The sequence shown here is derived from an EMBL/GenBank/DDBJ whole genome shotgun (WGS) entry which is preliminary data.</text>
</comment>
<evidence type="ECO:0000313" key="6">
    <source>
        <dbReference type="Proteomes" id="UP001529510"/>
    </source>
</evidence>
<dbReference type="PRINTS" id="PR01407">
    <property type="entry name" value="BUTYPHLNCDUF"/>
</dbReference>
<accession>A0ABD0NVE7</accession>
<dbReference type="PANTHER" id="PTHR25465:SF14">
    <property type="entry name" value="E3 UBIQUITIN-PROTEIN LIGASE TRIM65"/>
    <property type="match status" value="1"/>
</dbReference>
<dbReference type="SMART" id="SM00449">
    <property type="entry name" value="SPRY"/>
    <property type="match status" value="1"/>
</dbReference>
<dbReference type="SMART" id="SM00589">
    <property type="entry name" value="PRY"/>
    <property type="match status" value="1"/>
</dbReference>
<dbReference type="InterPro" id="IPR013320">
    <property type="entry name" value="ConA-like_dom_sf"/>
</dbReference>
<dbReference type="InterPro" id="IPR043136">
    <property type="entry name" value="B30.2/SPRY_sf"/>
</dbReference>
<dbReference type="PROSITE" id="PS50188">
    <property type="entry name" value="B302_SPRY"/>
    <property type="match status" value="1"/>
</dbReference>
<sequence>MTWDPNTASKTLKVSENDETLVSYRRNPEPVPHHPKRFKILDQIMSREGLSSRHFFQVEWFGNWATIGVAYKEISRKGSSAACRIGLNNKSWGISVGIPSPTCNALHGGVETIVPKCSPWRVGVYLDWAAGTLSFYNTTYDKAELIHTFHAKFTQPLFLLVSSTAGAKILPDVPPPVCVHDHDPWDMFRGYKDCKGCNGSKA</sequence>
<dbReference type="AlphaFoldDB" id="A0ABD0NVE7"/>
<dbReference type="Pfam" id="PF13765">
    <property type="entry name" value="PRY"/>
    <property type="match status" value="1"/>
</dbReference>
<dbReference type="Proteomes" id="UP001529510">
    <property type="component" value="Unassembled WGS sequence"/>
</dbReference>
<protein>
    <recommendedName>
        <fullName evidence="4">B30.2/SPRY domain-containing protein</fullName>
    </recommendedName>
</protein>
<proteinExistence type="predicted"/>
<dbReference type="InterPro" id="IPR051051">
    <property type="entry name" value="E3_ubiq-ligase_TRIM/RNF"/>
</dbReference>
<feature type="domain" description="B30.2/SPRY" evidence="4">
    <location>
        <begin position="1"/>
        <end position="179"/>
    </location>
</feature>
<dbReference type="GO" id="GO:0005737">
    <property type="term" value="C:cytoplasm"/>
    <property type="evidence" value="ECO:0007669"/>
    <property type="project" value="UniProtKB-ARBA"/>
</dbReference>
<evidence type="ECO:0000256" key="3">
    <source>
        <dbReference type="ARBA" id="ARBA00022833"/>
    </source>
</evidence>
<dbReference type="InterPro" id="IPR003877">
    <property type="entry name" value="SPRY_dom"/>
</dbReference>
<dbReference type="Pfam" id="PF00622">
    <property type="entry name" value="SPRY"/>
    <property type="match status" value="1"/>
</dbReference>
<keyword evidence="6" id="KW-1185">Reference proteome</keyword>
<organism evidence="5 6">
    <name type="scientific">Cirrhinus mrigala</name>
    <name type="common">Mrigala</name>
    <dbReference type="NCBI Taxonomy" id="683832"/>
    <lineage>
        <taxon>Eukaryota</taxon>
        <taxon>Metazoa</taxon>
        <taxon>Chordata</taxon>
        <taxon>Craniata</taxon>
        <taxon>Vertebrata</taxon>
        <taxon>Euteleostomi</taxon>
        <taxon>Actinopterygii</taxon>
        <taxon>Neopterygii</taxon>
        <taxon>Teleostei</taxon>
        <taxon>Ostariophysi</taxon>
        <taxon>Cypriniformes</taxon>
        <taxon>Cyprinidae</taxon>
        <taxon>Labeoninae</taxon>
        <taxon>Labeonini</taxon>
        <taxon>Cirrhinus</taxon>
    </lineage>
</organism>
<gene>
    <name evidence="5" type="ORF">M9458_037644</name>
</gene>
<dbReference type="Gene3D" id="2.60.120.920">
    <property type="match status" value="1"/>
</dbReference>
<keyword evidence="2" id="KW-0863">Zinc-finger</keyword>
<dbReference type="PANTHER" id="PTHR25465">
    <property type="entry name" value="B-BOX DOMAIN CONTAINING"/>
    <property type="match status" value="1"/>
</dbReference>
<evidence type="ECO:0000259" key="4">
    <source>
        <dbReference type="PROSITE" id="PS50188"/>
    </source>
</evidence>
<name>A0ABD0NVE7_CIRMR</name>
<evidence type="ECO:0000256" key="1">
    <source>
        <dbReference type="ARBA" id="ARBA00022723"/>
    </source>
</evidence>
<dbReference type="InterPro" id="IPR001870">
    <property type="entry name" value="B30.2/SPRY"/>
</dbReference>